<evidence type="ECO:0000313" key="6">
    <source>
        <dbReference type="Proteomes" id="UP000318833"/>
    </source>
</evidence>
<gene>
    <name evidence="5" type="ORF">FOF46_02800</name>
</gene>
<evidence type="ECO:0000256" key="1">
    <source>
        <dbReference type="ARBA" id="ARBA00022729"/>
    </source>
</evidence>
<evidence type="ECO:0000313" key="5">
    <source>
        <dbReference type="EMBL" id="TSE10787.1"/>
    </source>
</evidence>
<dbReference type="RefSeq" id="WP_143915384.1">
    <property type="nucleotide sequence ID" value="NZ_CANMIK010000005.1"/>
</dbReference>
<protein>
    <submittedName>
        <fullName evidence="5">T9SS type A sorting domain-containing protein</fullName>
    </submittedName>
</protein>
<dbReference type="AlphaFoldDB" id="A0A554VQG8"/>
<dbReference type="InterPro" id="IPR012334">
    <property type="entry name" value="Pectin_lyas_fold"/>
</dbReference>
<dbReference type="InterPro" id="IPR039448">
    <property type="entry name" value="Beta_helix"/>
</dbReference>
<feature type="domain" description="Secretion system C-terminal sorting" evidence="4">
    <location>
        <begin position="837"/>
        <end position="908"/>
    </location>
</feature>
<name>A0A554VQG8_9FLAO</name>
<dbReference type="InterPro" id="IPR028974">
    <property type="entry name" value="TSP_type-3_rpt"/>
</dbReference>
<sequence length="913" mass="99391">MIAPRKILLFALFNLISFLSFSRDIYVAKGGNDLTNTGAIDSPYATITKAADEAVAGDIVYIREGTYEETLRPANSGTAGNPIVFTSFPGEKVIISAMQSLNGWTNDSGSIYKTTIPFASLGQENFVMNENTAMDLARWPNNEDGLPFTLNSRRNSGGSDGSDATFNGRVGFLTSGDIPNIDWTGGSLFFYGDRPGSGWLAWKEFITSSSSGRVNFNITKNSGIKWIYTFHPPADKGDFYLEGVKGALDYQNEWWFDTVTSELFIQLPGGVVPQDGLVRMRRRRQTINLNSRNYIEIRNLAVFGGTIELKTNSNNNKLYGVSSFYGNHTQGIFTGFNAGKPSVEVNGTRNIIEKCEIAFSAATGMRMAGSFNELKNNYIHDFNYLGSYDAPLVARGGNDNKIMRNTIFNGGRDGINYNGQRCEIAYNDVSYSNLIADDCALFYTVGRQPNTEIHHNWFHDAASSGTKTKAAGIYLDNDAESFSVHHNVVWNTEWTAVQINWDGKDIDIFNNTFWNNSGEMGAWHLAGTAFSNVNVWNNLGDKGEWEPQSDKQNNLVVTSDAFGNASNSSFILKSNSEAVDAGRVIDGITDGFSGDNPDVGAYESGGDNWVAGIDWNTKLGPAGLGCYGLPGEDCIALPENDDDKDGVDNANDVCPNTPVNDTVDSNGCTIFTLPPTNFSILSAGQSCVNGANGSITITANENHNYTAEIKENSATKAFVANTATVFDGLSGGTYTVCIKVDGQASYEQCFSVVVNAPTDLKVASKVDTSLKEISLNLEGGKLYRVELNNEVTVTDKNQITLALKNGKNTLLVKTDKDCQGIHKESINVGGNGGVYTFPNPVKDILNIVVAENGLRGDSVTWELFSFHGKRILYGQQHDINANMTIDMSVLANGSYILKVSSSDMVMHEQIIKN</sequence>
<dbReference type="InterPro" id="IPR011459">
    <property type="entry name" value="DUF1565"/>
</dbReference>
<dbReference type="SMART" id="SM00710">
    <property type="entry name" value="PbH1"/>
    <property type="match status" value="4"/>
</dbReference>
<accession>A0A554VQG8</accession>
<comment type="caution">
    <text evidence="5">The sequence shown here is derived from an EMBL/GenBank/DDBJ whole genome shotgun (WGS) entry which is preliminary data.</text>
</comment>
<dbReference type="Proteomes" id="UP000318833">
    <property type="component" value="Unassembled WGS sequence"/>
</dbReference>
<evidence type="ECO:0000259" key="2">
    <source>
        <dbReference type="Pfam" id="PF07602"/>
    </source>
</evidence>
<dbReference type="Gene3D" id="2.160.20.10">
    <property type="entry name" value="Single-stranded right-handed beta-helix, Pectin lyase-like"/>
    <property type="match status" value="2"/>
</dbReference>
<dbReference type="OrthoDB" id="9763537at2"/>
<dbReference type="PANTHER" id="PTHR36453:SF1">
    <property type="entry name" value="RIGHT HANDED BETA HELIX DOMAIN-CONTAINING PROTEIN"/>
    <property type="match status" value="1"/>
</dbReference>
<evidence type="ECO:0000259" key="4">
    <source>
        <dbReference type="Pfam" id="PF18962"/>
    </source>
</evidence>
<reference evidence="5 6" key="1">
    <citation type="submission" date="2019-07" db="EMBL/GenBank/DDBJ databases">
        <title>The draft genome sequence of Aquimarina algiphila M91.</title>
        <authorList>
            <person name="Meng X."/>
        </authorList>
    </citation>
    <scope>NUCLEOTIDE SEQUENCE [LARGE SCALE GENOMIC DNA]</scope>
    <source>
        <strain evidence="5 6">M91</strain>
    </source>
</reference>
<dbReference type="GO" id="GO:0005509">
    <property type="term" value="F:calcium ion binding"/>
    <property type="evidence" value="ECO:0007669"/>
    <property type="project" value="InterPro"/>
</dbReference>
<feature type="domain" description="Right handed beta helix" evidence="3">
    <location>
        <begin position="339"/>
        <end position="513"/>
    </location>
</feature>
<proteinExistence type="predicted"/>
<dbReference type="SUPFAM" id="SSF51126">
    <property type="entry name" value="Pectin lyase-like"/>
    <property type="match status" value="1"/>
</dbReference>
<dbReference type="Pfam" id="PF13229">
    <property type="entry name" value="Beta_helix"/>
    <property type="match status" value="1"/>
</dbReference>
<dbReference type="InterPro" id="IPR026444">
    <property type="entry name" value="Secre_tail"/>
</dbReference>
<dbReference type="Pfam" id="PF07602">
    <property type="entry name" value="DUF1565"/>
    <property type="match status" value="1"/>
</dbReference>
<dbReference type="SUPFAM" id="SSF103647">
    <property type="entry name" value="TSP type-3 repeat"/>
    <property type="match status" value="1"/>
</dbReference>
<feature type="domain" description="DUF1565" evidence="2">
    <location>
        <begin position="30"/>
        <end position="70"/>
    </location>
</feature>
<keyword evidence="1" id="KW-0732">Signal</keyword>
<dbReference type="Pfam" id="PF18962">
    <property type="entry name" value="Por_Secre_tail"/>
    <property type="match status" value="1"/>
</dbReference>
<organism evidence="5 6">
    <name type="scientific">Aquimarina algiphila</name>
    <dbReference type="NCBI Taxonomy" id="2047982"/>
    <lineage>
        <taxon>Bacteria</taxon>
        <taxon>Pseudomonadati</taxon>
        <taxon>Bacteroidota</taxon>
        <taxon>Flavobacteriia</taxon>
        <taxon>Flavobacteriales</taxon>
        <taxon>Flavobacteriaceae</taxon>
        <taxon>Aquimarina</taxon>
    </lineage>
</organism>
<dbReference type="InterPro" id="IPR011050">
    <property type="entry name" value="Pectin_lyase_fold/virulence"/>
</dbReference>
<keyword evidence="6" id="KW-1185">Reference proteome</keyword>
<dbReference type="EMBL" id="VLNR01000004">
    <property type="protein sequence ID" value="TSE10787.1"/>
    <property type="molecule type" value="Genomic_DNA"/>
</dbReference>
<dbReference type="PANTHER" id="PTHR36453">
    <property type="entry name" value="SECRETED PROTEIN-RELATED"/>
    <property type="match status" value="1"/>
</dbReference>
<evidence type="ECO:0000259" key="3">
    <source>
        <dbReference type="Pfam" id="PF13229"/>
    </source>
</evidence>
<dbReference type="NCBIfam" id="TIGR04183">
    <property type="entry name" value="Por_Secre_tail"/>
    <property type="match status" value="1"/>
</dbReference>
<dbReference type="InterPro" id="IPR006626">
    <property type="entry name" value="PbH1"/>
</dbReference>